<sequence length="1234" mass="140900">MPKSNPVTPNKQPPTDYSELIVEFVQKAGRGLPKTFIKKLWAVEEDLLENANLSILRMMYCSPALMACKEGIKLLALILDKIGVRNGLTLLEKQILKSDLTDTDCQRYGDVFATTWLNAHSDANFDLTEELETDVYHVFFQHALFGQKPLCAKFQKVLSAFAAQRKENPDFAIMISGMLNGCIYRALDSKNSAVQTSGMEVFFMFFPFVEADPAESDQLMDQQLRYMFELVKSDIVHIRTESLKHTLRAISEYWVLLNKDIVKKIGSYIIDVLAKDSVVGVRVAGEMPKSNPVTPNKQPPTDYSELIVEFVQKAGRGLPKTFIKKLWAVEEDLLENANLSILRMMYCSPALMVCKEGIKLLALILDKIGVRNGLTLLEKQILKSDLTDTDCQRYGDVFATTWLNAHSDANFDLTEELETDVFHVFFQHALFGQKPLCAKFQKVLSAFAAQRKENPDFAMMISGMLNGCIYRALDSNNSAVQTSGMEVFFMFFPFVEADPAESDQLMDQQLRYMFELVKSDIVHIRTESLKHTLRAISEYWVLLNKDIVKKIGSYIIDVLAKDSVVGVRVADRDDVLSIMELENVEDCRRQIVPIMHMLLPISRNMDEKYYKPRIDSLLAGSRLATLTYFRLLGPMKLIDGEQAAELVQMMITWAYRFLRLKDSKPVAERDPKYRKARAYLECALIVYMSCKKMLLCDCDPIVKGKCDQLFGKVVKEIFEHYSKTPILGTATAISSVIPKDNLKSIASNVLCGLADDDVPEEAVEPYLESALHFNPDSVFDSINNGLEVLTDLCGEKQKQTKKKKRDVGSPEEVLRTSLSRLTYVISSHSTSSLLATDDLYKTKILDMVKKIDSVRNVIEKRFDKVAMSEEYSLPDDILLLALEFRFILPLYAVSENNEDEEERRSIISSIKQLLNWFQEKIVIKMSNVEENNREFVIKLSVTVLDCLNIALSAYDFKTRPLEYEDEEDEENQSPEEKQKQEEEEETVADVASEIVTSFFNSETPIEVLAAALRIGATLCEDLYSETHYSMAALLRFIPKWMNLQCDPDAEPLDEQQEKYFMDALRQFYKRVCETDAWTDEISAKMFYHYVVFAFVSVSETYEDKESDDPRLEDYEPPRFISFALLKFILKDKQLTEGFLNEILEDYLPEDSKFFTADGELTTEQKLSKLTLLSHILRILERYSKTHDRKIKEAIQTCATRVSDCFASAKDLDTVPHHVINSLSSLLDVDLPDDP</sequence>
<gene>
    <name evidence="2" type="ORF">CAEBREN_23356</name>
</gene>
<dbReference type="HOGENOM" id="CLU_007268_0_0_1"/>
<dbReference type="PANTHER" id="PTHR16199">
    <property type="entry name" value="CONDENSIN-2 COMPLEX SUBUNIT G2"/>
    <property type="match status" value="1"/>
</dbReference>
<organism evidence="3">
    <name type="scientific">Caenorhabditis brenneri</name>
    <name type="common">Nematode worm</name>
    <dbReference type="NCBI Taxonomy" id="135651"/>
    <lineage>
        <taxon>Eukaryota</taxon>
        <taxon>Metazoa</taxon>
        <taxon>Ecdysozoa</taxon>
        <taxon>Nematoda</taxon>
        <taxon>Chromadorea</taxon>
        <taxon>Rhabditida</taxon>
        <taxon>Rhabditina</taxon>
        <taxon>Rhabditomorpha</taxon>
        <taxon>Rhabditoidea</taxon>
        <taxon>Rhabditidae</taxon>
        <taxon>Peloderinae</taxon>
        <taxon>Caenorhabditis</taxon>
    </lineage>
</organism>
<dbReference type="Proteomes" id="UP000008068">
    <property type="component" value="Unassembled WGS sequence"/>
</dbReference>
<evidence type="ECO:0000313" key="3">
    <source>
        <dbReference type="Proteomes" id="UP000008068"/>
    </source>
</evidence>
<dbReference type="GO" id="GO:0000070">
    <property type="term" value="P:mitotic sister chromatid segregation"/>
    <property type="evidence" value="ECO:0007669"/>
    <property type="project" value="TreeGrafter"/>
</dbReference>
<feature type="region of interest" description="Disordered" evidence="1">
    <location>
        <begin position="963"/>
        <end position="986"/>
    </location>
</feature>
<dbReference type="GO" id="GO:0000796">
    <property type="term" value="C:condensin complex"/>
    <property type="evidence" value="ECO:0007669"/>
    <property type="project" value="TreeGrafter"/>
</dbReference>
<name>G0MP83_CAEBE</name>
<dbReference type="InterPro" id="IPR016024">
    <property type="entry name" value="ARM-type_fold"/>
</dbReference>
<dbReference type="InParanoid" id="G0MP83"/>
<dbReference type="SUPFAM" id="SSF48371">
    <property type="entry name" value="ARM repeat"/>
    <property type="match status" value="1"/>
</dbReference>
<dbReference type="InterPro" id="IPR024741">
    <property type="entry name" value="Condensin2_G2"/>
</dbReference>
<feature type="compositionally biased region" description="Acidic residues" evidence="1">
    <location>
        <begin position="963"/>
        <end position="973"/>
    </location>
</feature>
<dbReference type="eggNOG" id="KOG1949">
    <property type="taxonomic scope" value="Eukaryota"/>
</dbReference>
<proteinExistence type="predicted"/>
<reference evidence="3" key="1">
    <citation type="submission" date="2011-07" db="EMBL/GenBank/DDBJ databases">
        <authorList>
            <consortium name="Caenorhabditis brenneri Sequencing and Analysis Consortium"/>
            <person name="Wilson R.K."/>
        </authorList>
    </citation>
    <scope>NUCLEOTIDE SEQUENCE [LARGE SCALE GENOMIC DNA]</scope>
    <source>
        <strain evidence="3">PB2801</strain>
    </source>
</reference>
<dbReference type="GO" id="GO:0005634">
    <property type="term" value="C:nucleus"/>
    <property type="evidence" value="ECO:0007669"/>
    <property type="project" value="InterPro"/>
</dbReference>
<dbReference type="STRING" id="135651.G0MP83"/>
<dbReference type="EMBL" id="GL379804">
    <property type="protein sequence ID" value="EGT38869.1"/>
    <property type="molecule type" value="Genomic_DNA"/>
</dbReference>
<dbReference type="PANTHER" id="PTHR16199:SF4">
    <property type="entry name" value="CONDENSIN-2 COMPLEX SUBUNIT G2"/>
    <property type="match status" value="1"/>
</dbReference>
<dbReference type="OrthoDB" id="10062843at2759"/>
<protein>
    <submittedName>
        <fullName evidence="2">Uncharacterized protein</fullName>
    </submittedName>
</protein>
<accession>G0MP83</accession>
<dbReference type="AlphaFoldDB" id="G0MP83"/>
<dbReference type="FunCoup" id="G0MP83">
    <property type="interactions" value="321"/>
</dbReference>
<keyword evidence="3" id="KW-1185">Reference proteome</keyword>
<evidence type="ECO:0000313" key="2">
    <source>
        <dbReference type="EMBL" id="EGT38869.1"/>
    </source>
</evidence>
<dbReference type="Pfam" id="PF12422">
    <property type="entry name" value="Condensin2nSMC"/>
    <property type="match status" value="2"/>
</dbReference>
<evidence type="ECO:0000256" key="1">
    <source>
        <dbReference type="SAM" id="MobiDB-lite"/>
    </source>
</evidence>